<comment type="caution">
    <text evidence="1">The sequence shown here is derived from an EMBL/GenBank/DDBJ whole genome shotgun (WGS) entry which is preliminary data.</text>
</comment>
<dbReference type="Proteomes" id="UP000887013">
    <property type="component" value="Unassembled WGS sequence"/>
</dbReference>
<reference evidence="1" key="1">
    <citation type="submission" date="2020-08" db="EMBL/GenBank/DDBJ databases">
        <title>Multicomponent nature underlies the extraordinary mechanical properties of spider dragline silk.</title>
        <authorList>
            <person name="Kono N."/>
            <person name="Nakamura H."/>
            <person name="Mori M."/>
            <person name="Yoshida Y."/>
            <person name="Ohtoshi R."/>
            <person name="Malay A.D."/>
            <person name="Moran D.A.P."/>
            <person name="Tomita M."/>
            <person name="Numata K."/>
            <person name="Arakawa K."/>
        </authorList>
    </citation>
    <scope>NUCLEOTIDE SEQUENCE</scope>
</reference>
<gene>
    <name evidence="1" type="ORF">NPIL_31811</name>
</gene>
<dbReference type="EMBL" id="BMAW01084390">
    <property type="protein sequence ID" value="GFU38631.1"/>
    <property type="molecule type" value="Genomic_DNA"/>
</dbReference>
<protein>
    <submittedName>
        <fullName evidence="1">Uncharacterized protein</fullName>
    </submittedName>
</protein>
<evidence type="ECO:0000313" key="1">
    <source>
        <dbReference type="EMBL" id="GFU38631.1"/>
    </source>
</evidence>
<organism evidence="1 2">
    <name type="scientific">Nephila pilipes</name>
    <name type="common">Giant wood spider</name>
    <name type="synonym">Nephila maculata</name>
    <dbReference type="NCBI Taxonomy" id="299642"/>
    <lineage>
        <taxon>Eukaryota</taxon>
        <taxon>Metazoa</taxon>
        <taxon>Ecdysozoa</taxon>
        <taxon>Arthropoda</taxon>
        <taxon>Chelicerata</taxon>
        <taxon>Arachnida</taxon>
        <taxon>Araneae</taxon>
        <taxon>Araneomorphae</taxon>
        <taxon>Entelegynae</taxon>
        <taxon>Araneoidea</taxon>
        <taxon>Nephilidae</taxon>
        <taxon>Nephila</taxon>
    </lineage>
</organism>
<keyword evidence="2" id="KW-1185">Reference proteome</keyword>
<dbReference type="AlphaFoldDB" id="A0A8X6UJ12"/>
<evidence type="ECO:0000313" key="2">
    <source>
        <dbReference type="Proteomes" id="UP000887013"/>
    </source>
</evidence>
<name>A0A8X6UJ12_NEPPI</name>
<proteinExistence type="predicted"/>
<feature type="non-terminal residue" evidence="1">
    <location>
        <position position="1"/>
    </location>
</feature>
<accession>A0A8X6UJ12</accession>
<sequence length="45" mass="5205">MHPNITDSMVSLPVMQVTDFKQKSHFTSTPELHFTRDSLEATNER</sequence>